<gene>
    <name evidence="1" type="ORF">chiPu_0023725</name>
</gene>
<evidence type="ECO:0000313" key="2">
    <source>
        <dbReference type="Proteomes" id="UP000287033"/>
    </source>
</evidence>
<dbReference type="AlphaFoldDB" id="A0A401TB15"/>
<comment type="caution">
    <text evidence="1">The sequence shown here is derived from an EMBL/GenBank/DDBJ whole genome shotgun (WGS) entry which is preliminary data.</text>
</comment>
<feature type="non-terminal residue" evidence="1">
    <location>
        <position position="1"/>
    </location>
</feature>
<dbReference type="EMBL" id="BEZZ01025928">
    <property type="protein sequence ID" value="GCC39851.1"/>
    <property type="molecule type" value="Genomic_DNA"/>
</dbReference>
<reference evidence="1 2" key="1">
    <citation type="journal article" date="2018" name="Nat. Ecol. Evol.">
        <title>Shark genomes provide insights into elasmobranch evolution and the origin of vertebrates.</title>
        <authorList>
            <person name="Hara Y"/>
            <person name="Yamaguchi K"/>
            <person name="Onimaru K"/>
            <person name="Kadota M"/>
            <person name="Koyanagi M"/>
            <person name="Keeley SD"/>
            <person name="Tatsumi K"/>
            <person name="Tanaka K"/>
            <person name="Motone F"/>
            <person name="Kageyama Y"/>
            <person name="Nozu R"/>
            <person name="Adachi N"/>
            <person name="Nishimura O"/>
            <person name="Nakagawa R"/>
            <person name="Tanegashima C"/>
            <person name="Kiyatake I"/>
            <person name="Matsumoto R"/>
            <person name="Murakumo K"/>
            <person name="Nishida K"/>
            <person name="Terakita A"/>
            <person name="Kuratani S"/>
            <person name="Sato K"/>
            <person name="Hyodo S Kuraku.S."/>
        </authorList>
    </citation>
    <scope>NUCLEOTIDE SEQUENCE [LARGE SCALE GENOMIC DNA]</scope>
</reference>
<keyword evidence="2" id="KW-1185">Reference proteome</keyword>
<dbReference type="Proteomes" id="UP000287033">
    <property type="component" value="Unassembled WGS sequence"/>
</dbReference>
<name>A0A401TB15_CHIPU</name>
<evidence type="ECO:0000313" key="1">
    <source>
        <dbReference type="EMBL" id="GCC39851.1"/>
    </source>
</evidence>
<protein>
    <submittedName>
        <fullName evidence="1">Uncharacterized protein</fullName>
    </submittedName>
</protein>
<proteinExistence type="predicted"/>
<sequence>YFGYLVAEFVAKSFNRSAVAEILLMPAVLKQSIDVMFGADEAKVINPGKCQIDRYRGGNGRDVSCQWEVCFAD</sequence>
<organism evidence="1 2">
    <name type="scientific">Chiloscyllium punctatum</name>
    <name type="common">Brownbanded bambooshark</name>
    <name type="synonym">Hemiscyllium punctatum</name>
    <dbReference type="NCBI Taxonomy" id="137246"/>
    <lineage>
        <taxon>Eukaryota</taxon>
        <taxon>Metazoa</taxon>
        <taxon>Chordata</taxon>
        <taxon>Craniata</taxon>
        <taxon>Vertebrata</taxon>
        <taxon>Chondrichthyes</taxon>
        <taxon>Elasmobranchii</taxon>
        <taxon>Galeomorphii</taxon>
        <taxon>Galeoidea</taxon>
        <taxon>Orectolobiformes</taxon>
        <taxon>Hemiscylliidae</taxon>
        <taxon>Chiloscyllium</taxon>
    </lineage>
</organism>
<accession>A0A401TB15</accession>